<accession>A0A7Z0VNP4</accession>
<proteinExistence type="predicted"/>
<dbReference type="Pfam" id="PF08238">
    <property type="entry name" value="Sel1"/>
    <property type="match status" value="2"/>
</dbReference>
<dbReference type="InterPro" id="IPR006597">
    <property type="entry name" value="Sel1-like"/>
</dbReference>
<dbReference type="Gene3D" id="1.25.40.10">
    <property type="entry name" value="Tetratricopeptide repeat domain"/>
    <property type="match status" value="1"/>
</dbReference>
<dbReference type="EMBL" id="MARB01000003">
    <property type="protein sequence ID" value="ODJ89047.1"/>
    <property type="molecule type" value="Genomic_DNA"/>
</dbReference>
<dbReference type="AlphaFoldDB" id="A0A7Z0VNP4"/>
<organism evidence="1 2">
    <name type="scientific">Candidatus Thiodiazotropha endolucinida</name>
    <dbReference type="NCBI Taxonomy" id="1655433"/>
    <lineage>
        <taxon>Bacteria</taxon>
        <taxon>Pseudomonadati</taxon>
        <taxon>Pseudomonadota</taxon>
        <taxon>Gammaproteobacteria</taxon>
        <taxon>Chromatiales</taxon>
        <taxon>Sedimenticolaceae</taxon>
        <taxon>Candidatus Thiodiazotropha</taxon>
    </lineage>
</organism>
<sequence length="154" mass="17197">MCGFHALLCQNSLIKEQSSIMKFQSGLILTLLLLVFGDLLAADFEDAMDAMTDGEYQEAYRSFKRLAKRDHMQSQYQLGMLYLLGKGVEQNTDQGITWLKEAANNGSYRAANELGQIYLSGKGVDIDEKEAIKWLELATEIAEQNEGEAEDGCD</sequence>
<dbReference type="InterPro" id="IPR050767">
    <property type="entry name" value="Sel1_AlgK"/>
</dbReference>
<name>A0A7Z0VNP4_9GAMM</name>
<reference evidence="1 2" key="1">
    <citation type="submission" date="2016-06" db="EMBL/GenBank/DDBJ databases">
        <title>Genome sequence of endosymbiont of Candidatus Endolucinida thiodiazotropha.</title>
        <authorList>
            <person name="Poehlein A."/>
            <person name="Koenig S."/>
            <person name="Heiden S.E."/>
            <person name="Thuermer A."/>
            <person name="Voget S."/>
            <person name="Daniel R."/>
            <person name="Markert S."/>
            <person name="Gros O."/>
            <person name="Schweder T."/>
        </authorList>
    </citation>
    <scope>NUCLEOTIDE SEQUENCE [LARGE SCALE GENOMIC DNA]</scope>
    <source>
        <strain evidence="1 2">COS</strain>
    </source>
</reference>
<dbReference type="Proteomes" id="UP000094769">
    <property type="component" value="Unassembled WGS sequence"/>
</dbReference>
<protein>
    <submittedName>
        <fullName evidence="1">Localization factor PodJL</fullName>
    </submittedName>
</protein>
<gene>
    <name evidence="1" type="primary">podJ_2</name>
    <name evidence="1" type="ORF">CODIS_06590</name>
</gene>
<evidence type="ECO:0000313" key="1">
    <source>
        <dbReference type="EMBL" id="ODJ89047.1"/>
    </source>
</evidence>
<comment type="caution">
    <text evidence="1">The sequence shown here is derived from an EMBL/GenBank/DDBJ whole genome shotgun (WGS) entry which is preliminary data.</text>
</comment>
<evidence type="ECO:0000313" key="2">
    <source>
        <dbReference type="Proteomes" id="UP000094769"/>
    </source>
</evidence>
<dbReference type="InterPro" id="IPR011990">
    <property type="entry name" value="TPR-like_helical_dom_sf"/>
</dbReference>
<dbReference type="SUPFAM" id="SSF81901">
    <property type="entry name" value="HCP-like"/>
    <property type="match status" value="1"/>
</dbReference>
<dbReference type="PANTHER" id="PTHR11102">
    <property type="entry name" value="SEL-1-LIKE PROTEIN"/>
    <property type="match status" value="1"/>
</dbReference>
<dbReference type="PANTHER" id="PTHR11102:SF160">
    <property type="entry name" value="ERAD-ASSOCIATED E3 UBIQUITIN-PROTEIN LIGASE COMPONENT HRD3"/>
    <property type="match status" value="1"/>
</dbReference>
<dbReference type="SMART" id="SM00671">
    <property type="entry name" value="SEL1"/>
    <property type="match status" value="2"/>
</dbReference>
<keyword evidence="2" id="KW-1185">Reference proteome</keyword>